<dbReference type="GO" id="GO:0007140">
    <property type="term" value="P:male meiotic nuclear division"/>
    <property type="evidence" value="ECO:0007669"/>
    <property type="project" value="TreeGrafter"/>
</dbReference>
<evidence type="ECO:0000259" key="11">
    <source>
        <dbReference type="Pfam" id="PF13017"/>
    </source>
</evidence>
<keyword evidence="13" id="KW-1185">Reference proteome</keyword>
<keyword evidence="4" id="KW-0217">Developmental protein</keyword>
<sequence>MAPKKKTFNGFSVYMFETRKSLANRGIKMSMANMANYCKDDWEKMPSHIKEEYKAKGKSMKKEIKIKKYTSIGENIEDVKKQSIIRKLQSDAMYHYIEELVRMDPPRYFIPKTKFILIHINPYTSEREGFFFPAEVTMAEFSLEKGLTRIFHQLLGFDKIRTFAPPAPTADVNNHAKNNHQITTFYKLPNNYKETFLKLIGFIINKEVNEDMLYDSTLDLPPIYTAHDSNGNELMITIASLFQLCKSATNDSISRNDFNNILRVYHLDKLFMEVKNASYSSAYPDSDVKAIPSVAIATENLSKDLLNIIKTVGCTFHEKLERSHVCSNFYVCKWIYIFSTHCCHYFNIKLVAGCHYDFDLSKTEVSVEVDPVDKVETSKNYVGYFEKKKDLAANNFPALEGKSTVQSTRNWPELNITAQIKSVQLVSNKNIKLPSLGTSQIPIPEDTSTVNSWIQNEGRGRGGIDRNKNKLPLSQMLKNINLEENNLIVQCDDDMKT</sequence>
<dbReference type="GO" id="GO:0043186">
    <property type="term" value="C:P granule"/>
    <property type="evidence" value="ECO:0007669"/>
    <property type="project" value="TreeGrafter"/>
</dbReference>
<name>A0A5E4MTP0_9HEMI</name>
<keyword evidence="8" id="KW-0943">RNA-mediated gene silencing</keyword>
<dbReference type="EMBL" id="CABPRJ010000959">
    <property type="protein sequence ID" value="VVC32765.1"/>
    <property type="molecule type" value="Genomic_DNA"/>
</dbReference>
<accession>A0A5E4MTP0</accession>
<dbReference type="SUPFAM" id="SSF47095">
    <property type="entry name" value="HMG-box"/>
    <property type="match status" value="1"/>
</dbReference>
<comment type="similarity">
    <text evidence="3">Belongs to the maelstrom family.</text>
</comment>
<dbReference type="GO" id="GO:0045892">
    <property type="term" value="P:negative regulation of DNA-templated transcription"/>
    <property type="evidence" value="ECO:0007669"/>
    <property type="project" value="TreeGrafter"/>
</dbReference>
<dbReference type="InterPro" id="IPR036910">
    <property type="entry name" value="HMG_box_dom_sf"/>
</dbReference>
<dbReference type="Proteomes" id="UP000325440">
    <property type="component" value="Unassembled WGS sequence"/>
</dbReference>
<gene>
    <name evidence="12" type="ORF">CINCED_3A018306</name>
</gene>
<dbReference type="GO" id="GO:0007283">
    <property type="term" value="P:spermatogenesis"/>
    <property type="evidence" value="ECO:0007669"/>
    <property type="project" value="TreeGrafter"/>
</dbReference>
<evidence type="ECO:0000256" key="3">
    <source>
        <dbReference type="ARBA" id="ARBA00007057"/>
    </source>
</evidence>
<dbReference type="Gene3D" id="1.10.30.10">
    <property type="entry name" value="High mobility group box domain"/>
    <property type="match status" value="1"/>
</dbReference>
<dbReference type="InterPro" id="IPR024970">
    <property type="entry name" value="Maelstrom"/>
</dbReference>
<reference evidence="12 13" key="1">
    <citation type="submission" date="2019-08" db="EMBL/GenBank/DDBJ databases">
        <authorList>
            <person name="Alioto T."/>
            <person name="Alioto T."/>
            <person name="Gomez Garrido J."/>
        </authorList>
    </citation>
    <scope>NUCLEOTIDE SEQUENCE [LARGE SCALE GENOMIC DNA]</scope>
</reference>
<dbReference type="PANTHER" id="PTHR21358:SF4">
    <property type="entry name" value="PROTEIN MAELSTROM HOMOLOG"/>
    <property type="match status" value="1"/>
</dbReference>
<evidence type="ECO:0000256" key="4">
    <source>
        <dbReference type="ARBA" id="ARBA00022473"/>
    </source>
</evidence>
<feature type="domain" description="Maelstrom" evidence="11">
    <location>
        <begin position="129"/>
        <end position="355"/>
    </location>
</feature>
<dbReference type="OrthoDB" id="24555at2759"/>
<dbReference type="AlphaFoldDB" id="A0A5E4MTP0"/>
<keyword evidence="9" id="KW-0539">Nucleus</keyword>
<evidence type="ECO:0000256" key="1">
    <source>
        <dbReference type="ARBA" id="ARBA00004123"/>
    </source>
</evidence>
<evidence type="ECO:0000256" key="5">
    <source>
        <dbReference type="ARBA" id="ARBA00022490"/>
    </source>
</evidence>
<dbReference type="GO" id="GO:0060964">
    <property type="term" value="P:regulation of miRNA-mediated gene silencing"/>
    <property type="evidence" value="ECO:0007669"/>
    <property type="project" value="InterPro"/>
</dbReference>
<evidence type="ECO:0000256" key="6">
    <source>
        <dbReference type="ARBA" id="ARBA00022782"/>
    </source>
</evidence>
<comment type="subcellular location">
    <subcellularLocation>
        <location evidence="2">Cytoplasm</location>
    </subcellularLocation>
    <subcellularLocation>
        <location evidence="1">Nucleus</location>
    </subcellularLocation>
</comment>
<evidence type="ECO:0000256" key="2">
    <source>
        <dbReference type="ARBA" id="ARBA00004496"/>
    </source>
</evidence>
<keyword evidence="7" id="KW-0238">DNA-binding</keyword>
<keyword evidence="6" id="KW-0221">Differentiation</keyword>
<evidence type="ECO:0000256" key="9">
    <source>
        <dbReference type="ARBA" id="ARBA00023242"/>
    </source>
</evidence>
<dbReference type="GO" id="GO:0030154">
    <property type="term" value="P:cell differentiation"/>
    <property type="evidence" value="ECO:0007669"/>
    <property type="project" value="UniProtKB-KW"/>
</dbReference>
<dbReference type="PANTHER" id="PTHR21358">
    <property type="entry name" value="PROTEIN MAELSTROM HOMOLOG"/>
    <property type="match status" value="1"/>
</dbReference>
<evidence type="ECO:0000256" key="10">
    <source>
        <dbReference type="ARBA" id="ARBA00023254"/>
    </source>
</evidence>
<evidence type="ECO:0000313" key="13">
    <source>
        <dbReference type="Proteomes" id="UP000325440"/>
    </source>
</evidence>
<proteinExistence type="inferred from homology"/>
<dbReference type="Pfam" id="PF13017">
    <property type="entry name" value="Maelstrom"/>
    <property type="match status" value="1"/>
</dbReference>
<evidence type="ECO:0000313" key="12">
    <source>
        <dbReference type="EMBL" id="VVC32765.1"/>
    </source>
</evidence>
<keyword evidence="5" id="KW-0963">Cytoplasm</keyword>
<dbReference type="GO" id="GO:0005634">
    <property type="term" value="C:nucleus"/>
    <property type="evidence" value="ECO:0007669"/>
    <property type="project" value="UniProtKB-SubCell"/>
</dbReference>
<dbReference type="GO" id="GO:0034587">
    <property type="term" value="P:piRNA processing"/>
    <property type="evidence" value="ECO:0007669"/>
    <property type="project" value="TreeGrafter"/>
</dbReference>
<dbReference type="GO" id="GO:0043565">
    <property type="term" value="F:sequence-specific DNA binding"/>
    <property type="evidence" value="ECO:0007669"/>
    <property type="project" value="TreeGrafter"/>
</dbReference>
<keyword evidence="10" id="KW-0469">Meiosis</keyword>
<protein>
    <submittedName>
        <fullName evidence="12">High mobility group box domain,Maelstrom domain</fullName>
    </submittedName>
</protein>
<organism evidence="12 13">
    <name type="scientific">Cinara cedri</name>
    <dbReference type="NCBI Taxonomy" id="506608"/>
    <lineage>
        <taxon>Eukaryota</taxon>
        <taxon>Metazoa</taxon>
        <taxon>Ecdysozoa</taxon>
        <taxon>Arthropoda</taxon>
        <taxon>Hexapoda</taxon>
        <taxon>Insecta</taxon>
        <taxon>Pterygota</taxon>
        <taxon>Neoptera</taxon>
        <taxon>Paraneoptera</taxon>
        <taxon>Hemiptera</taxon>
        <taxon>Sternorrhyncha</taxon>
        <taxon>Aphidomorpha</taxon>
        <taxon>Aphidoidea</taxon>
        <taxon>Aphididae</taxon>
        <taxon>Lachninae</taxon>
        <taxon>Cinara</taxon>
    </lineage>
</organism>
<evidence type="ECO:0000256" key="7">
    <source>
        <dbReference type="ARBA" id="ARBA00023125"/>
    </source>
</evidence>
<evidence type="ECO:0000256" key="8">
    <source>
        <dbReference type="ARBA" id="ARBA00023158"/>
    </source>
</evidence>
<dbReference type="InterPro" id="IPR039259">
    <property type="entry name" value="Protein_maelstrom"/>
</dbReference>